<dbReference type="AlphaFoldDB" id="A0A7I7WTR9"/>
<dbReference type="CDD" id="cd06158">
    <property type="entry name" value="S2P-M50_like_1"/>
    <property type="match status" value="1"/>
</dbReference>
<keyword evidence="7" id="KW-0479">Metal-binding</keyword>
<dbReference type="Proteomes" id="UP000466187">
    <property type="component" value="Chromosome"/>
</dbReference>
<evidence type="ECO:0000256" key="12">
    <source>
        <dbReference type="ARBA" id="ARBA00023136"/>
    </source>
</evidence>
<comment type="subcellular location">
    <subcellularLocation>
        <location evidence="2">Cell membrane</location>
        <topology evidence="2">Multi-pass membrane protein</topology>
    </subcellularLocation>
</comment>
<feature type="transmembrane region" description="Helical" evidence="13">
    <location>
        <begin position="96"/>
        <end position="120"/>
    </location>
</feature>
<evidence type="ECO:0000313" key="15">
    <source>
        <dbReference type="Proteomes" id="UP000466187"/>
    </source>
</evidence>
<evidence type="ECO:0000256" key="3">
    <source>
        <dbReference type="ARBA" id="ARBA00007931"/>
    </source>
</evidence>
<evidence type="ECO:0000256" key="6">
    <source>
        <dbReference type="ARBA" id="ARBA00022692"/>
    </source>
</evidence>
<dbReference type="GO" id="GO:0008237">
    <property type="term" value="F:metallopeptidase activity"/>
    <property type="evidence" value="ECO:0007669"/>
    <property type="project" value="UniProtKB-KW"/>
</dbReference>
<evidence type="ECO:0000256" key="13">
    <source>
        <dbReference type="SAM" id="Phobius"/>
    </source>
</evidence>
<dbReference type="GO" id="GO:0006508">
    <property type="term" value="P:proteolysis"/>
    <property type="evidence" value="ECO:0007669"/>
    <property type="project" value="UniProtKB-KW"/>
</dbReference>
<dbReference type="EMBL" id="AP022608">
    <property type="protein sequence ID" value="BBZ20442.1"/>
    <property type="molecule type" value="Genomic_DNA"/>
</dbReference>
<keyword evidence="8" id="KW-0378">Hydrolase</keyword>
<evidence type="ECO:0000256" key="11">
    <source>
        <dbReference type="ARBA" id="ARBA00023049"/>
    </source>
</evidence>
<evidence type="ECO:0000256" key="1">
    <source>
        <dbReference type="ARBA" id="ARBA00001947"/>
    </source>
</evidence>
<evidence type="ECO:0000256" key="2">
    <source>
        <dbReference type="ARBA" id="ARBA00004651"/>
    </source>
</evidence>
<dbReference type="InterPro" id="IPR044537">
    <property type="entry name" value="Rip2-like"/>
</dbReference>
<evidence type="ECO:0000313" key="14">
    <source>
        <dbReference type="EMBL" id="BBZ20442.1"/>
    </source>
</evidence>
<keyword evidence="10 13" id="KW-1133">Transmembrane helix</keyword>
<evidence type="ECO:0000256" key="7">
    <source>
        <dbReference type="ARBA" id="ARBA00022723"/>
    </source>
</evidence>
<protein>
    <submittedName>
        <fullName evidence="14">Putative zinc metalloprotease Rip2</fullName>
    </submittedName>
</protein>
<keyword evidence="6 13" id="KW-0812">Transmembrane</keyword>
<dbReference type="PANTHER" id="PTHR35864:SF1">
    <property type="entry name" value="ZINC METALLOPROTEASE YWHC-RELATED"/>
    <property type="match status" value="1"/>
</dbReference>
<keyword evidence="11 14" id="KW-0482">Metalloprotease</keyword>
<feature type="transmembrane region" description="Helical" evidence="13">
    <location>
        <begin position="43"/>
        <end position="62"/>
    </location>
</feature>
<name>A0A7I7WTR9_MYCGU</name>
<comment type="similarity">
    <text evidence="3">Belongs to the peptidase M50B family.</text>
</comment>
<gene>
    <name evidence="14" type="primary">rip2</name>
    <name evidence="14" type="ORF">MGAD_47770</name>
</gene>
<feature type="transmembrane region" description="Helical" evidence="13">
    <location>
        <begin position="17"/>
        <end position="36"/>
    </location>
</feature>
<keyword evidence="4" id="KW-1003">Cell membrane</keyword>
<organism evidence="14 15">
    <name type="scientific">Mycolicibacterium gadium</name>
    <name type="common">Mycobacterium gadium</name>
    <dbReference type="NCBI Taxonomy" id="1794"/>
    <lineage>
        <taxon>Bacteria</taxon>
        <taxon>Bacillati</taxon>
        <taxon>Actinomycetota</taxon>
        <taxon>Actinomycetes</taxon>
        <taxon>Mycobacteriales</taxon>
        <taxon>Mycobacteriaceae</taxon>
        <taxon>Mycolicibacterium</taxon>
    </lineage>
</organism>
<dbReference type="GO" id="GO:0005886">
    <property type="term" value="C:plasma membrane"/>
    <property type="evidence" value="ECO:0007669"/>
    <property type="project" value="UniProtKB-SubCell"/>
</dbReference>
<evidence type="ECO:0000256" key="5">
    <source>
        <dbReference type="ARBA" id="ARBA00022670"/>
    </source>
</evidence>
<comment type="cofactor">
    <cofactor evidence="1">
        <name>Zn(2+)</name>
        <dbReference type="ChEBI" id="CHEBI:29105"/>
    </cofactor>
</comment>
<evidence type="ECO:0000256" key="8">
    <source>
        <dbReference type="ARBA" id="ARBA00022801"/>
    </source>
</evidence>
<keyword evidence="5 14" id="KW-0645">Protease</keyword>
<keyword evidence="12 13" id="KW-0472">Membrane</keyword>
<evidence type="ECO:0000256" key="9">
    <source>
        <dbReference type="ARBA" id="ARBA00022833"/>
    </source>
</evidence>
<accession>A0A7I7WTR9</accession>
<feature type="transmembrane region" description="Helical" evidence="13">
    <location>
        <begin position="132"/>
        <end position="156"/>
    </location>
</feature>
<evidence type="ECO:0000256" key="10">
    <source>
        <dbReference type="ARBA" id="ARBA00022989"/>
    </source>
</evidence>
<evidence type="ECO:0000256" key="4">
    <source>
        <dbReference type="ARBA" id="ARBA00022475"/>
    </source>
</evidence>
<sequence>MNVRPLYPRASVRPSPVFLAIVALTAVGGWLAWISTAEYRAPLAYAGVFVFVIAGWVVSLSLHEFGHAFTAWRFGDHDIAVRGYLTLNPFKYANPLLSLGLPVLITLLGGIGLPGGAVWVRTSFMTVRQKTIVSLAGPMMNVVLAAILLVAARLFYDPQHVVFWAGVAFLGFLQITGAVLNLLPIPGLDGYGAMEPHLSPETQRALEPAKPWAFFVFLLLLIATPLNQYFFAVVGWFFDLSGVNSELIGAGFGLTRFWSAWF</sequence>
<reference evidence="14 15" key="1">
    <citation type="journal article" date="2019" name="Emerg. Microbes Infect.">
        <title>Comprehensive subspecies identification of 175 nontuberculous mycobacteria species based on 7547 genomic profiles.</title>
        <authorList>
            <person name="Matsumoto Y."/>
            <person name="Kinjo T."/>
            <person name="Motooka D."/>
            <person name="Nabeya D."/>
            <person name="Jung N."/>
            <person name="Uechi K."/>
            <person name="Horii T."/>
            <person name="Iida T."/>
            <person name="Fujita J."/>
            <person name="Nakamura S."/>
        </authorList>
    </citation>
    <scope>NUCLEOTIDE SEQUENCE [LARGE SCALE GENOMIC DNA]</scope>
    <source>
        <strain evidence="14 15">JCM 12688</strain>
    </source>
</reference>
<dbReference type="KEGG" id="mgad:MGAD_47770"/>
<feature type="transmembrane region" description="Helical" evidence="13">
    <location>
        <begin position="162"/>
        <end position="183"/>
    </location>
</feature>
<keyword evidence="9" id="KW-0862">Zinc</keyword>
<proteinExistence type="inferred from homology"/>
<dbReference type="InterPro" id="IPR052348">
    <property type="entry name" value="Metallopeptidase_M50B"/>
</dbReference>
<dbReference type="RefSeq" id="WP_163689240.1">
    <property type="nucleotide sequence ID" value="NZ_AP022608.1"/>
</dbReference>
<dbReference type="GO" id="GO:0046872">
    <property type="term" value="F:metal ion binding"/>
    <property type="evidence" value="ECO:0007669"/>
    <property type="project" value="UniProtKB-KW"/>
</dbReference>
<dbReference type="PANTHER" id="PTHR35864">
    <property type="entry name" value="ZINC METALLOPROTEASE MJ0611-RELATED"/>
    <property type="match status" value="1"/>
</dbReference>
<feature type="transmembrane region" description="Helical" evidence="13">
    <location>
        <begin position="212"/>
        <end position="238"/>
    </location>
</feature>